<dbReference type="GO" id="GO:0016887">
    <property type="term" value="F:ATP hydrolysis activity"/>
    <property type="evidence" value="ECO:0007669"/>
    <property type="project" value="InterPro"/>
</dbReference>
<evidence type="ECO:0000256" key="1">
    <source>
        <dbReference type="ARBA" id="ARBA00022741"/>
    </source>
</evidence>
<dbReference type="AlphaFoldDB" id="A0A1I4HKS6"/>
<evidence type="ECO:0000313" key="5">
    <source>
        <dbReference type="Proteomes" id="UP000181969"/>
    </source>
</evidence>
<dbReference type="OrthoDB" id="9804819at2"/>
<keyword evidence="2 4" id="KW-0067">ATP-binding</keyword>
<gene>
    <name evidence="4" type="ORF">SAMN05216438_10919</name>
</gene>
<reference evidence="4 5" key="1">
    <citation type="submission" date="2016-10" db="EMBL/GenBank/DDBJ databases">
        <authorList>
            <person name="de Groot N.N."/>
        </authorList>
    </citation>
    <scope>NUCLEOTIDE SEQUENCE [LARGE SCALE GENOMIC DNA]</scope>
    <source>
        <strain evidence="4 5">M79</strain>
    </source>
</reference>
<proteinExistence type="predicted"/>
<dbReference type="SMART" id="SM00382">
    <property type="entry name" value="AAA"/>
    <property type="match status" value="1"/>
</dbReference>
<dbReference type="GO" id="GO:0005524">
    <property type="term" value="F:ATP binding"/>
    <property type="evidence" value="ECO:0007669"/>
    <property type="project" value="UniProtKB-KW"/>
</dbReference>
<dbReference type="EMBL" id="FOTJ01000009">
    <property type="protein sequence ID" value="SFL42111.1"/>
    <property type="molecule type" value="Genomic_DNA"/>
</dbReference>
<sequence length="241" mass="26077">MEEVVSVKNLSVQFEKEVVLKNLSLSLFAGEIVGLIGPSGSGKSTFINALLGIVAPNSGEIKLLDISIPNRKVMRKIGYMAQSDALFAELTGKQNMEFFGALQGKISEEELLKAAQTVGLTSALSKAVSKYSGGMKRRLSLAIALQTNAPLLCLDEPTVGIDPELRQEIWTELKRQAGMGKAILMTTHVMDEAERCDRVILLRDGHFVAQGSPEALKSQFHVSTVEEAFIQAAQAGDDDEN</sequence>
<dbReference type="InterPro" id="IPR017871">
    <property type="entry name" value="ABC_transporter-like_CS"/>
</dbReference>
<dbReference type="PROSITE" id="PS00211">
    <property type="entry name" value="ABC_TRANSPORTER_1"/>
    <property type="match status" value="1"/>
</dbReference>
<accession>A0A1I4HKS6</accession>
<dbReference type="InterPro" id="IPR003593">
    <property type="entry name" value="AAA+_ATPase"/>
</dbReference>
<dbReference type="SUPFAM" id="SSF52540">
    <property type="entry name" value="P-loop containing nucleoside triphosphate hydrolases"/>
    <property type="match status" value="1"/>
</dbReference>
<evidence type="ECO:0000259" key="3">
    <source>
        <dbReference type="PROSITE" id="PS50893"/>
    </source>
</evidence>
<dbReference type="InterPro" id="IPR003439">
    <property type="entry name" value="ABC_transporter-like_ATP-bd"/>
</dbReference>
<evidence type="ECO:0000256" key="2">
    <source>
        <dbReference type="ARBA" id="ARBA00022840"/>
    </source>
</evidence>
<dbReference type="PANTHER" id="PTHR43038:SF3">
    <property type="entry name" value="ABC TRANSPORTER G FAMILY MEMBER 20 ISOFORM X1"/>
    <property type="match status" value="1"/>
</dbReference>
<dbReference type="PANTHER" id="PTHR43038">
    <property type="entry name" value="ATP-BINDING CASSETTE, SUB-FAMILY H, MEMBER 1"/>
    <property type="match status" value="1"/>
</dbReference>
<dbReference type="RefSeq" id="WP_019299129.1">
    <property type="nucleotide sequence ID" value="NZ_CAXVJC010000012.1"/>
</dbReference>
<keyword evidence="1" id="KW-0547">Nucleotide-binding</keyword>
<organism evidence="4 5">
    <name type="scientific">Lactococcus garvieae</name>
    <dbReference type="NCBI Taxonomy" id="1363"/>
    <lineage>
        <taxon>Bacteria</taxon>
        <taxon>Bacillati</taxon>
        <taxon>Bacillota</taxon>
        <taxon>Bacilli</taxon>
        <taxon>Lactobacillales</taxon>
        <taxon>Streptococcaceae</taxon>
        <taxon>Lactococcus</taxon>
    </lineage>
</organism>
<dbReference type="PROSITE" id="PS50893">
    <property type="entry name" value="ABC_TRANSPORTER_2"/>
    <property type="match status" value="1"/>
</dbReference>
<dbReference type="InterPro" id="IPR027417">
    <property type="entry name" value="P-loop_NTPase"/>
</dbReference>
<dbReference type="Pfam" id="PF00005">
    <property type="entry name" value="ABC_tran"/>
    <property type="match status" value="1"/>
</dbReference>
<name>A0A1I4HKS6_9LACT</name>
<evidence type="ECO:0000313" key="4">
    <source>
        <dbReference type="EMBL" id="SFL42111.1"/>
    </source>
</evidence>
<feature type="domain" description="ABC transporter" evidence="3">
    <location>
        <begin position="5"/>
        <end position="229"/>
    </location>
</feature>
<protein>
    <submittedName>
        <fullName evidence="4">ABC-2 type transport system ATP-binding protein/ABC-2 type transport system permease protein</fullName>
    </submittedName>
</protein>
<dbReference type="Proteomes" id="UP000181969">
    <property type="component" value="Unassembled WGS sequence"/>
</dbReference>
<dbReference type="Gene3D" id="3.40.50.300">
    <property type="entry name" value="P-loop containing nucleotide triphosphate hydrolases"/>
    <property type="match status" value="1"/>
</dbReference>